<evidence type="ECO:0000313" key="3">
    <source>
        <dbReference type="EMBL" id="AFG36188.1"/>
    </source>
</evidence>
<feature type="compositionally biased region" description="Low complexity" evidence="1">
    <location>
        <begin position="506"/>
        <end position="528"/>
    </location>
</feature>
<dbReference type="Proteomes" id="UP000007383">
    <property type="component" value="Chromosome"/>
</dbReference>
<dbReference type="KEGG" id="sfc:Spiaf_0079"/>
<sequence length="600" mass="66668">MHRKSIIWVAALLLAGTAGSIGATERIADPRWENWHRVLYAELWADMTAGTGLPDAINPSPNYPHTEFRGRLAGRPGGLDGDGFFFDLDLSFLNDGRYGASQSEDFYGGFHFRLNEGGLGYRTGGLQARAGRYTHRDALDSPYSLFINSLPLSAMLYEIQYEGGFFTAETRAIELNRNSAHGFPDRGATYKRFSLNFGNWEVGYQDSIVSVAMHETWVNDQPLHEWERDQLLEHGDDADFDPGSDDVVWRRPPRGDGTGPYFVPEYFFSPIPSFLLQYVTGGGEKPFLMDHNHTSIMGFYTRYQRDTWELQAQWLVDDINFNRFLPDGGSQNPDKMGWMLGGRLQTRYGRFGLWHGGATRYTFQPYGRSSSSEGSLNRMYGYTYYPAVEYPRSTAPGGMQAIPNRENNIGLYLGENSAGFRLDWDHQLLLGGARPADLDLRAGMEFTLTGSQSPANPWGEYTHWAQHDAPTGTRYLDDDVLEKGIIARVGASWQPHAGSLGGFGSPLGSSSASRRGDASTAASASNNANQRGWGSLKLEADLSFGGWLNVLQLEEPRIVEGSGVDPDDPANSAKIWYPSDENSGFFLLSLGVRYGFGSLR</sequence>
<dbReference type="RefSeq" id="WP_014454186.1">
    <property type="nucleotide sequence ID" value="NC_017098.1"/>
</dbReference>
<dbReference type="HOGENOM" id="CLU_454840_0_0_12"/>
<reference evidence="4" key="1">
    <citation type="journal article" date="2013" name="Stand. Genomic Sci.">
        <title>Complete genome sequence of the halophilic bacterium Spirochaeta africana type strain (Z-7692(T)) from the alkaline Lake Magadi in the East African Rift.</title>
        <authorList>
            <person name="Liolos K."/>
            <person name="Abt B."/>
            <person name="Scheuner C."/>
            <person name="Teshima H."/>
            <person name="Held B."/>
            <person name="Lapidus A."/>
            <person name="Nolan M."/>
            <person name="Lucas S."/>
            <person name="Deshpande S."/>
            <person name="Cheng J.F."/>
            <person name="Tapia R."/>
            <person name="Goodwin L.A."/>
            <person name="Pitluck S."/>
            <person name="Pagani I."/>
            <person name="Ivanova N."/>
            <person name="Mavromatis K."/>
            <person name="Mikhailova N."/>
            <person name="Huntemann M."/>
            <person name="Pati A."/>
            <person name="Chen A."/>
            <person name="Palaniappan K."/>
            <person name="Land M."/>
            <person name="Rohde M."/>
            <person name="Tindall B.J."/>
            <person name="Detter J.C."/>
            <person name="Goker M."/>
            <person name="Bristow J."/>
            <person name="Eisen J.A."/>
            <person name="Markowitz V."/>
            <person name="Hugenholtz P."/>
            <person name="Woyke T."/>
            <person name="Klenk H.P."/>
            <person name="Kyrpides N.C."/>
        </authorList>
    </citation>
    <scope>NUCLEOTIDE SEQUENCE</scope>
    <source>
        <strain evidence="4">ATCC 700263 / DSM 8902 / Z-7692</strain>
    </source>
</reference>
<dbReference type="PATRIC" id="fig|889378.3.peg.82"/>
<dbReference type="OrthoDB" id="366249at2"/>
<protein>
    <recommendedName>
        <fullName evidence="5">Capsule assembly protein Wzi</fullName>
    </recommendedName>
</protein>
<proteinExistence type="predicted"/>
<gene>
    <name evidence="3" type="ordered locus">Spiaf_0079</name>
</gene>
<evidence type="ECO:0000256" key="1">
    <source>
        <dbReference type="SAM" id="MobiDB-lite"/>
    </source>
</evidence>
<keyword evidence="2" id="KW-0732">Signal</keyword>
<accession>H9UF95</accession>
<evidence type="ECO:0008006" key="5">
    <source>
        <dbReference type="Google" id="ProtNLM"/>
    </source>
</evidence>
<feature type="region of interest" description="Disordered" evidence="1">
    <location>
        <begin position="504"/>
        <end position="528"/>
    </location>
</feature>
<organism evidence="3 4">
    <name type="scientific">Spirochaeta africana (strain ATCC 700263 / DSM 8902 / Z-7692)</name>
    <dbReference type="NCBI Taxonomy" id="889378"/>
    <lineage>
        <taxon>Bacteria</taxon>
        <taxon>Pseudomonadati</taxon>
        <taxon>Spirochaetota</taxon>
        <taxon>Spirochaetia</taxon>
        <taxon>Spirochaetales</taxon>
        <taxon>Spirochaetaceae</taxon>
        <taxon>Spirochaeta</taxon>
    </lineage>
</organism>
<dbReference type="STRING" id="889378.Spiaf_0079"/>
<feature type="signal peptide" evidence="2">
    <location>
        <begin position="1"/>
        <end position="23"/>
    </location>
</feature>
<name>H9UF95_SPIAZ</name>
<keyword evidence="4" id="KW-1185">Reference proteome</keyword>
<evidence type="ECO:0000313" key="4">
    <source>
        <dbReference type="Proteomes" id="UP000007383"/>
    </source>
</evidence>
<dbReference type="eggNOG" id="ENOG50318GB">
    <property type="taxonomic scope" value="Bacteria"/>
</dbReference>
<evidence type="ECO:0000256" key="2">
    <source>
        <dbReference type="SAM" id="SignalP"/>
    </source>
</evidence>
<dbReference type="EMBL" id="CP003282">
    <property type="protein sequence ID" value="AFG36188.1"/>
    <property type="molecule type" value="Genomic_DNA"/>
</dbReference>
<feature type="chain" id="PRO_5003623562" description="Capsule assembly protein Wzi" evidence="2">
    <location>
        <begin position="24"/>
        <end position="600"/>
    </location>
</feature>
<dbReference type="AlphaFoldDB" id="H9UF95"/>